<evidence type="ECO:0000256" key="1">
    <source>
        <dbReference type="SAM" id="MobiDB-lite"/>
    </source>
</evidence>
<feature type="domain" description="Restriction endonuclease type I HsdR N-terminal" evidence="2">
    <location>
        <begin position="60"/>
        <end position="125"/>
    </location>
</feature>
<keyword evidence="3" id="KW-0378">Hydrolase</keyword>
<protein>
    <submittedName>
        <fullName evidence="3">Restriction endonuclease</fullName>
    </submittedName>
</protein>
<dbReference type="InterPro" id="IPR017035">
    <property type="entry name" value="UCP035009_HsdR_All3000-type"/>
</dbReference>
<dbReference type="InterPro" id="IPR007409">
    <property type="entry name" value="Restrct_endonuc_type1_HsdR_N"/>
</dbReference>
<evidence type="ECO:0000259" key="2">
    <source>
        <dbReference type="Pfam" id="PF04313"/>
    </source>
</evidence>
<reference evidence="3 4" key="1">
    <citation type="submission" date="2020-04" db="EMBL/GenBank/DDBJ databases">
        <title>Complete Genomes and Methylome analysis of CBBP consortium that reverse antibiotic-induced susceptibility to vancomycin-resistant Enterococcus faecium infection.</title>
        <authorList>
            <person name="Fomenkov A."/>
            <person name="Zhang Z."/>
            <person name="Pamer E."/>
            <person name="Roberts R.J."/>
        </authorList>
    </citation>
    <scope>NUCLEOTIDE SEQUENCE [LARGE SCALE GENOMIC DNA]</scope>
    <source>
        <strain evidence="4">CBBP</strain>
    </source>
</reference>
<name>A0A7L5EP79_PARDI</name>
<accession>A0A7L5EP79</accession>
<organism evidence="3 4">
    <name type="scientific">Parabacteroides distasonis</name>
    <dbReference type="NCBI Taxonomy" id="823"/>
    <lineage>
        <taxon>Bacteria</taxon>
        <taxon>Pseudomonadati</taxon>
        <taxon>Bacteroidota</taxon>
        <taxon>Bacteroidia</taxon>
        <taxon>Bacteroidales</taxon>
        <taxon>Tannerellaceae</taxon>
        <taxon>Parabacteroides</taxon>
    </lineage>
</organism>
<keyword evidence="3" id="KW-0255">Endonuclease</keyword>
<dbReference type="GO" id="GO:0003677">
    <property type="term" value="F:DNA binding"/>
    <property type="evidence" value="ECO:0007669"/>
    <property type="project" value="UniProtKB-KW"/>
</dbReference>
<proteinExistence type="predicted"/>
<dbReference type="AlphaFoldDB" id="A0A7L5EP79"/>
<evidence type="ECO:0000313" key="4">
    <source>
        <dbReference type="Proteomes" id="UP000501982"/>
    </source>
</evidence>
<evidence type="ECO:0000313" key="3">
    <source>
        <dbReference type="EMBL" id="QJE30692.1"/>
    </source>
</evidence>
<gene>
    <name evidence="3" type="ORF">HHO38_21520</name>
</gene>
<dbReference type="GO" id="GO:0009035">
    <property type="term" value="F:type I site-specific deoxyribonuclease activity"/>
    <property type="evidence" value="ECO:0007669"/>
    <property type="project" value="UniProtKB-EC"/>
</dbReference>
<dbReference type="RefSeq" id="WP_170106401.1">
    <property type="nucleotide sequence ID" value="NZ_CP051672.1"/>
</dbReference>
<dbReference type="GO" id="GO:0009307">
    <property type="term" value="P:DNA restriction-modification system"/>
    <property type="evidence" value="ECO:0007669"/>
    <property type="project" value="UniProtKB-KW"/>
</dbReference>
<dbReference type="Proteomes" id="UP000501982">
    <property type="component" value="Chromosome"/>
</dbReference>
<dbReference type="PIRSF" id="PIRSF035009">
    <property type="entry name" value="UCP035009_HSDR_N"/>
    <property type="match status" value="1"/>
</dbReference>
<dbReference type="EMBL" id="CP051672">
    <property type="protein sequence ID" value="QJE30692.1"/>
    <property type="molecule type" value="Genomic_DNA"/>
</dbReference>
<dbReference type="GO" id="GO:0005524">
    <property type="term" value="F:ATP binding"/>
    <property type="evidence" value="ECO:0007669"/>
    <property type="project" value="UniProtKB-KW"/>
</dbReference>
<sequence length="357" mass="41331">MDFKDSIKQISERIENLKANLPTEEATKTALIMPFINTLGYDVFNPLEVLPEMCCDIGIKKGEKIDYAIMKNGEPIILIECKHWQQDLTLYDNQLIRYFHVSKAKFGVLTNGIIYRFYTDLEEPNKMDEKPFLEVNMLDLKDAQIEELKKFHKSYFDVDMILSSASELKYMGELKAVISKEFATPSSDFVRFFGKQVYDGVFSPKVLEQFSTLVKRTINNYISDIISDRLKAAIKDEESSAEQDTPPEQKPENEEQPGDGLIITSEEMEAFYIVKSILRRVCPAERITYKPTQTYLGISIDNNVRQTVCRLYYFKQSRRNTLSIIGEDKNEINYRLDSINDIYNHADTLIEAANKYL</sequence>
<keyword evidence="3" id="KW-0540">Nuclease</keyword>
<feature type="region of interest" description="Disordered" evidence="1">
    <location>
        <begin position="236"/>
        <end position="259"/>
    </location>
</feature>
<dbReference type="Pfam" id="PF04313">
    <property type="entry name" value="HSDR_N"/>
    <property type="match status" value="1"/>
</dbReference>